<evidence type="ECO:0000256" key="4">
    <source>
        <dbReference type="SAM" id="SignalP"/>
    </source>
</evidence>
<organism evidence="5 6">
    <name type="scientific">Canavalia gladiata</name>
    <name type="common">Sword bean</name>
    <name type="synonym">Dolichos gladiatus</name>
    <dbReference type="NCBI Taxonomy" id="3824"/>
    <lineage>
        <taxon>Eukaryota</taxon>
        <taxon>Viridiplantae</taxon>
        <taxon>Streptophyta</taxon>
        <taxon>Embryophyta</taxon>
        <taxon>Tracheophyta</taxon>
        <taxon>Spermatophyta</taxon>
        <taxon>Magnoliopsida</taxon>
        <taxon>eudicotyledons</taxon>
        <taxon>Gunneridae</taxon>
        <taxon>Pentapetalae</taxon>
        <taxon>rosids</taxon>
        <taxon>fabids</taxon>
        <taxon>Fabales</taxon>
        <taxon>Fabaceae</taxon>
        <taxon>Papilionoideae</taxon>
        <taxon>50 kb inversion clade</taxon>
        <taxon>NPAAA clade</taxon>
        <taxon>indigoferoid/millettioid clade</taxon>
        <taxon>Phaseoleae</taxon>
        <taxon>Canavalia</taxon>
    </lineage>
</organism>
<name>A0AAN9R2W1_CANGL</name>
<comment type="similarity">
    <text evidence="1">Belongs to the 'GDSL' lipolytic enzyme family.</text>
</comment>
<gene>
    <name evidence="5" type="ORF">VNO77_02258</name>
</gene>
<reference evidence="5 6" key="1">
    <citation type="submission" date="2024-01" db="EMBL/GenBank/DDBJ databases">
        <title>The genomes of 5 underutilized Papilionoideae crops provide insights into root nodulation and disease resistanc.</title>
        <authorList>
            <person name="Jiang F."/>
        </authorList>
    </citation>
    <scope>NUCLEOTIDE SEQUENCE [LARGE SCALE GENOMIC DNA]</scope>
    <source>
        <strain evidence="5">LVBAO_FW01</strain>
        <tissue evidence="5">Leaves</tissue>
    </source>
</reference>
<evidence type="ECO:0000313" key="5">
    <source>
        <dbReference type="EMBL" id="KAK7360275.1"/>
    </source>
</evidence>
<dbReference type="EMBL" id="JAYMYQ010000001">
    <property type="protein sequence ID" value="KAK7360275.1"/>
    <property type="molecule type" value="Genomic_DNA"/>
</dbReference>
<accession>A0AAN9R2W1</accession>
<evidence type="ECO:0000256" key="2">
    <source>
        <dbReference type="ARBA" id="ARBA00022801"/>
    </source>
</evidence>
<sequence>MGTFIPNSNALVFLLCVAVRVAHGAQDPPALFIFGDSDFDVGTNNFLNTKAKANFAYNGIDFYHSTPTGRFSNGFNLADQLARKFGHKQSPPPYLGLEKNESSFKNNILQGVNFASAGAGILSETGSQLCSSLASEATTSSNLHVMATHLRLEYAANVEGFSSGNEGKCLTQLNDLAVAFQTQTAHFLQDFAYAALPDFKPSFVNSFLLTQNVLNPGLKETKSACCGSGLLNGKGECIKDQNSTVCADRNDHLYWDWFHYTQKASELFADTLFGKLGGHYSAPFNFDQLPSIKL</sequence>
<dbReference type="InterPro" id="IPR051058">
    <property type="entry name" value="GDSL_Est/Lipase"/>
</dbReference>
<evidence type="ECO:0000313" key="6">
    <source>
        <dbReference type="Proteomes" id="UP001367508"/>
    </source>
</evidence>
<dbReference type="InterPro" id="IPR001087">
    <property type="entry name" value="GDSL"/>
</dbReference>
<dbReference type="GO" id="GO:0016042">
    <property type="term" value="P:lipid catabolic process"/>
    <property type="evidence" value="ECO:0007669"/>
    <property type="project" value="UniProtKB-KW"/>
</dbReference>
<dbReference type="AlphaFoldDB" id="A0AAN9R2W1"/>
<keyword evidence="3" id="KW-0443">Lipid metabolism</keyword>
<dbReference type="Pfam" id="PF00657">
    <property type="entry name" value="Lipase_GDSL"/>
    <property type="match status" value="1"/>
</dbReference>
<dbReference type="PANTHER" id="PTHR45648">
    <property type="entry name" value="GDSL LIPASE/ACYLHYDROLASE FAMILY PROTEIN (AFU_ORTHOLOGUE AFUA_4G14700)"/>
    <property type="match status" value="1"/>
</dbReference>
<dbReference type="Proteomes" id="UP001367508">
    <property type="component" value="Unassembled WGS sequence"/>
</dbReference>
<protein>
    <submittedName>
        <fullName evidence="5">Uncharacterized protein</fullName>
    </submittedName>
</protein>
<dbReference type="GO" id="GO:0016788">
    <property type="term" value="F:hydrolase activity, acting on ester bonds"/>
    <property type="evidence" value="ECO:0007669"/>
    <property type="project" value="InterPro"/>
</dbReference>
<evidence type="ECO:0000256" key="3">
    <source>
        <dbReference type="ARBA" id="ARBA00022963"/>
    </source>
</evidence>
<proteinExistence type="inferred from homology"/>
<dbReference type="Gene3D" id="3.40.50.1110">
    <property type="entry name" value="SGNH hydrolase"/>
    <property type="match status" value="2"/>
</dbReference>
<keyword evidence="3" id="KW-0442">Lipid degradation</keyword>
<evidence type="ECO:0000256" key="1">
    <source>
        <dbReference type="ARBA" id="ARBA00008668"/>
    </source>
</evidence>
<keyword evidence="4" id="KW-0732">Signal</keyword>
<comment type="caution">
    <text evidence="5">The sequence shown here is derived from an EMBL/GenBank/DDBJ whole genome shotgun (WGS) entry which is preliminary data.</text>
</comment>
<dbReference type="InterPro" id="IPR036514">
    <property type="entry name" value="SGNH_hydro_sf"/>
</dbReference>
<keyword evidence="2" id="KW-0378">Hydrolase</keyword>
<feature type="signal peptide" evidence="4">
    <location>
        <begin position="1"/>
        <end position="24"/>
    </location>
</feature>
<keyword evidence="6" id="KW-1185">Reference proteome</keyword>
<feature type="chain" id="PRO_5043008001" evidence="4">
    <location>
        <begin position="25"/>
        <end position="294"/>
    </location>
</feature>
<dbReference type="PANTHER" id="PTHR45648:SF137">
    <property type="entry name" value="GDSL-LIKE LIPASE_ACYLHYDROLASE"/>
    <property type="match status" value="1"/>
</dbReference>